<keyword evidence="1" id="KW-0732">Signal</keyword>
<accession>A0A7X3LV31</accession>
<protein>
    <submittedName>
        <fullName evidence="2">DUF1194 domain-containing protein</fullName>
    </submittedName>
</protein>
<keyword evidence="3" id="KW-1185">Reference proteome</keyword>
<comment type="caution">
    <text evidence="2">The sequence shown here is derived from an EMBL/GenBank/DDBJ whole genome shotgun (WGS) entry which is preliminary data.</text>
</comment>
<dbReference type="Gene3D" id="3.40.50.410">
    <property type="entry name" value="von Willebrand factor, type A domain"/>
    <property type="match status" value="1"/>
</dbReference>
<reference evidence="2 3" key="1">
    <citation type="submission" date="2019-12" db="EMBL/GenBank/DDBJ databases">
        <authorList>
            <person name="Li M."/>
        </authorList>
    </citation>
    <scope>NUCLEOTIDE SEQUENCE [LARGE SCALE GENOMIC DNA]</scope>
    <source>
        <strain evidence="2 3">GBMRC 2046</strain>
    </source>
</reference>
<proteinExistence type="predicted"/>
<evidence type="ECO:0000313" key="2">
    <source>
        <dbReference type="EMBL" id="MXN65662.1"/>
    </source>
</evidence>
<evidence type="ECO:0000256" key="1">
    <source>
        <dbReference type="SAM" id="SignalP"/>
    </source>
</evidence>
<feature type="chain" id="PRO_5031201920" evidence="1">
    <location>
        <begin position="25"/>
        <end position="254"/>
    </location>
</feature>
<dbReference type="InterPro" id="IPR010607">
    <property type="entry name" value="DUF1194"/>
</dbReference>
<dbReference type="Proteomes" id="UP000433101">
    <property type="component" value="Unassembled WGS sequence"/>
</dbReference>
<name>A0A7X3LV31_9HYPH</name>
<feature type="signal peptide" evidence="1">
    <location>
        <begin position="1"/>
        <end position="24"/>
    </location>
</feature>
<dbReference type="InterPro" id="IPR036465">
    <property type="entry name" value="vWFA_dom_sf"/>
</dbReference>
<dbReference type="RefSeq" id="WP_160775922.1">
    <property type="nucleotide sequence ID" value="NZ_WUMV01000005.1"/>
</dbReference>
<dbReference type="AlphaFoldDB" id="A0A7X3LV31"/>
<dbReference type="SUPFAM" id="SSF53300">
    <property type="entry name" value="vWA-like"/>
    <property type="match status" value="1"/>
</dbReference>
<dbReference type="EMBL" id="WUMV01000005">
    <property type="protein sequence ID" value="MXN65662.1"/>
    <property type="molecule type" value="Genomic_DNA"/>
</dbReference>
<evidence type="ECO:0000313" key="3">
    <source>
        <dbReference type="Proteomes" id="UP000433101"/>
    </source>
</evidence>
<dbReference type="Pfam" id="PF06707">
    <property type="entry name" value="DUF1194"/>
    <property type="match status" value="1"/>
</dbReference>
<organism evidence="2 3">
    <name type="scientific">Stappia sediminis</name>
    <dbReference type="NCBI Taxonomy" id="2692190"/>
    <lineage>
        <taxon>Bacteria</taxon>
        <taxon>Pseudomonadati</taxon>
        <taxon>Pseudomonadota</taxon>
        <taxon>Alphaproteobacteria</taxon>
        <taxon>Hyphomicrobiales</taxon>
        <taxon>Stappiaceae</taxon>
        <taxon>Stappia</taxon>
    </lineage>
</organism>
<sequence length="254" mass="27434">MALGGKFRKAVAGGVILASALGAAAELSPASACQLALVLAIDVSSSVDSEEYQLQSRGLARALSDDEVKDAILSTGGIWLSSFEWSGRHKHVVQVDWVFLDDGALIDATAARLAKTQRASTEFPTALGYALGYASVHLKRVPEPCFRKVVDVSGDGVNNEGFGPDKAYNAFDFSGVTVNGLVVKGADPDPEEYYRREVRRGPGAFVEVARGYGDYTRAMKRKLLREINGGAFADLRWGETFAFQRQPSRREPAE</sequence>
<gene>
    <name evidence="2" type="ORF">GR183_12175</name>
</gene>